<proteinExistence type="predicted"/>
<dbReference type="EMBL" id="KE384738">
    <property type="protein sequence ID" value="KJK77248.1"/>
    <property type="molecule type" value="Genomic_DNA"/>
</dbReference>
<dbReference type="PROSITE" id="PS51257">
    <property type="entry name" value="PROKAR_LIPOPROTEIN"/>
    <property type="match status" value="1"/>
</dbReference>
<keyword evidence="1" id="KW-0732">Signal</keyword>
<dbReference type="Proteomes" id="UP000054544">
    <property type="component" value="Unassembled WGS sequence"/>
</dbReference>
<evidence type="ECO:0008006" key="4">
    <source>
        <dbReference type="Google" id="ProtNLM"/>
    </source>
</evidence>
<evidence type="ECO:0000256" key="1">
    <source>
        <dbReference type="SAM" id="SignalP"/>
    </source>
</evidence>
<protein>
    <recommendedName>
        <fullName evidence="4">Secreted protein</fullName>
    </recommendedName>
</protein>
<name>A0A0D9NU07_METAN</name>
<feature type="signal peptide" evidence="1">
    <location>
        <begin position="1"/>
        <end position="20"/>
    </location>
</feature>
<sequence>MTKFKMEVVAAVAAWAWTSACTGLPAVRDLVPGLCPRDIDEAQALQSSLSPGAKVYFPGSPEFDDASTRWSTLSPPTVNVVV</sequence>
<feature type="chain" id="PRO_5002341892" description="Secreted protein" evidence="1">
    <location>
        <begin position="21"/>
        <end position="82"/>
    </location>
</feature>
<evidence type="ECO:0000313" key="3">
    <source>
        <dbReference type="Proteomes" id="UP000054544"/>
    </source>
</evidence>
<dbReference type="AlphaFoldDB" id="A0A0D9NU07"/>
<reference evidence="3" key="1">
    <citation type="journal article" date="2014" name="BMC Genomics">
        <title>The genome sequence of the biocontrol fungus Metarhizium anisopliae and comparative genomics of Metarhizium species.</title>
        <authorList>
            <person name="Pattemore J.A."/>
            <person name="Hane J.K."/>
            <person name="Williams A.H."/>
            <person name="Wilson B.A."/>
            <person name="Stodart B.J."/>
            <person name="Ash G.J."/>
        </authorList>
    </citation>
    <scope>NUCLEOTIDE SEQUENCE [LARGE SCALE GENOMIC DNA]</scope>
    <source>
        <strain evidence="3">BRIP 53293</strain>
    </source>
</reference>
<accession>A0A0D9NU07</accession>
<dbReference type="STRING" id="1291518.A0A0D9NU07"/>
<organism evidence="2 3">
    <name type="scientific">Metarhizium anisopliae BRIP 53293</name>
    <dbReference type="NCBI Taxonomy" id="1291518"/>
    <lineage>
        <taxon>Eukaryota</taxon>
        <taxon>Fungi</taxon>
        <taxon>Dikarya</taxon>
        <taxon>Ascomycota</taxon>
        <taxon>Pezizomycotina</taxon>
        <taxon>Sordariomycetes</taxon>
        <taxon>Hypocreomycetidae</taxon>
        <taxon>Hypocreales</taxon>
        <taxon>Clavicipitaceae</taxon>
        <taxon>Metarhizium</taxon>
    </lineage>
</organism>
<keyword evidence="3" id="KW-1185">Reference proteome</keyword>
<gene>
    <name evidence="2" type="ORF">H634G_06986</name>
</gene>
<feature type="non-terminal residue" evidence="2">
    <location>
        <position position="82"/>
    </location>
</feature>
<evidence type="ECO:0000313" key="2">
    <source>
        <dbReference type="EMBL" id="KJK77248.1"/>
    </source>
</evidence>